<name>A0A6N4V6E3_9MYCO</name>
<feature type="domain" description="UspA" evidence="2">
    <location>
        <begin position="7"/>
        <end position="148"/>
    </location>
</feature>
<accession>A0A6N4V6E3</accession>
<proteinExistence type="inferred from homology"/>
<evidence type="ECO:0000259" key="2">
    <source>
        <dbReference type="Pfam" id="PF00582"/>
    </source>
</evidence>
<dbReference type="PANTHER" id="PTHR46268">
    <property type="entry name" value="STRESS RESPONSE PROTEIN NHAX"/>
    <property type="match status" value="1"/>
</dbReference>
<dbReference type="RefSeq" id="WP_163673616.1">
    <property type="nucleotide sequence ID" value="NZ_AP022570.1"/>
</dbReference>
<dbReference type="AlphaFoldDB" id="A0A6N4V6E3"/>
<protein>
    <submittedName>
        <fullName evidence="3">Universal stress protein</fullName>
    </submittedName>
</protein>
<dbReference type="InterPro" id="IPR006015">
    <property type="entry name" value="Universal_stress_UspA"/>
</dbReference>
<dbReference type="PANTHER" id="PTHR46268:SF6">
    <property type="entry name" value="UNIVERSAL STRESS PROTEIN UP12"/>
    <property type="match status" value="1"/>
</dbReference>
<dbReference type="EMBL" id="AP022570">
    <property type="protein sequence ID" value="BBX51136.1"/>
    <property type="molecule type" value="Genomic_DNA"/>
</dbReference>
<evidence type="ECO:0000313" key="3">
    <source>
        <dbReference type="EMBL" id="BBX51136.1"/>
    </source>
</evidence>
<feature type="domain" description="UspA" evidence="2">
    <location>
        <begin position="161"/>
        <end position="292"/>
    </location>
</feature>
<comment type="similarity">
    <text evidence="1">Belongs to the universal stress protein A family.</text>
</comment>
<evidence type="ECO:0000313" key="4">
    <source>
        <dbReference type="Proteomes" id="UP000466785"/>
    </source>
</evidence>
<keyword evidence="4" id="KW-1185">Reference proteome</keyword>
<dbReference type="SUPFAM" id="SSF52402">
    <property type="entry name" value="Adenine nucleotide alpha hydrolases-like"/>
    <property type="match status" value="2"/>
</dbReference>
<dbReference type="KEGG" id="mpof:MPOR_21620"/>
<gene>
    <name evidence="3" type="ORF">MPOR_21620</name>
</gene>
<dbReference type="PRINTS" id="PR01438">
    <property type="entry name" value="UNVRSLSTRESS"/>
</dbReference>
<dbReference type="Proteomes" id="UP000466785">
    <property type="component" value="Chromosome"/>
</dbReference>
<organism evidence="3 4">
    <name type="scientific">Mycolicibacterium poriferae</name>
    <dbReference type="NCBI Taxonomy" id="39694"/>
    <lineage>
        <taxon>Bacteria</taxon>
        <taxon>Bacillati</taxon>
        <taxon>Actinomycetota</taxon>
        <taxon>Actinomycetes</taxon>
        <taxon>Mycobacteriales</taxon>
        <taxon>Mycobacteriaceae</taxon>
        <taxon>Mycolicibacterium</taxon>
    </lineage>
</organism>
<dbReference type="InterPro" id="IPR014729">
    <property type="entry name" value="Rossmann-like_a/b/a_fold"/>
</dbReference>
<evidence type="ECO:0000256" key="1">
    <source>
        <dbReference type="ARBA" id="ARBA00008791"/>
    </source>
</evidence>
<sequence>MTDSHGIVVAVDGSPSSDAAVDWAARDAALRHVPLTIVHVQPADEVGPWLDFPVALPQEYLAERDRRSQEIVDDALGVVVDTVSESREFPVHTKVLTGAKMPALIEVSTEADMIVLGRRGVGGLRGLLLGSTSSTLVHHAHCPVAVIHANRPDGGLSATAPVVVGVDGSPASESATAIAFDEASRRGVDLTAVHTWMNIADFPFDVPTDELATQADEELAQRLAGWCERYPDVTVHRVVGQDNPAHRLIEESQTGQLLVVGSHGRGGFAGLLLGSVGSAVVHAARIPVIVARRP</sequence>
<dbReference type="InterPro" id="IPR006016">
    <property type="entry name" value="UspA"/>
</dbReference>
<reference evidence="3 4" key="1">
    <citation type="journal article" date="2019" name="Emerg. Microbes Infect.">
        <title>Comprehensive subspecies identification of 175 nontuberculous mycobacteria species based on 7547 genomic profiles.</title>
        <authorList>
            <person name="Matsumoto Y."/>
            <person name="Kinjo T."/>
            <person name="Motooka D."/>
            <person name="Nabeya D."/>
            <person name="Jung N."/>
            <person name="Uechi K."/>
            <person name="Horii T."/>
            <person name="Iida T."/>
            <person name="Fujita J."/>
            <person name="Nakamura S."/>
        </authorList>
    </citation>
    <scope>NUCLEOTIDE SEQUENCE [LARGE SCALE GENOMIC DNA]</scope>
    <source>
        <strain evidence="3 4">JCM 12603</strain>
    </source>
</reference>
<dbReference type="Gene3D" id="3.40.50.620">
    <property type="entry name" value="HUPs"/>
    <property type="match status" value="2"/>
</dbReference>
<dbReference type="Pfam" id="PF00582">
    <property type="entry name" value="Usp"/>
    <property type="match status" value="2"/>
</dbReference>